<organism evidence="1 2">
    <name type="scientific">Amycolatopsis xylanica</name>
    <dbReference type="NCBI Taxonomy" id="589385"/>
    <lineage>
        <taxon>Bacteria</taxon>
        <taxon>Bacillati</taxon>
        <taxon>Actinomycetota</taxon>
        <taxon>Actinomycetes</taxon>
        <taxon>Pseudonocardiales</taxon>
        <taxon>Pseudonocardiaceae</taxon>
        <taxon>Amycolatopsis</taxon>
    </lineage>
</organism>
<dbReference type="AlphaFoldDB" id="A0A1H3H6P5"/>
<accession>A0A1H3H6P5</accession>
<sequence length="104" mass="10565">MTRRFDPEQIAALAGKVGGLKDALSKAGKDLGDGNPGTAYGSLSNAANAGKTTQGFYSGVNAELAAASKLVTAASEALAYAAKLQQGNEDDGVDTFKAGNRKRD</sequence>
<dbReference type="OrthoDB" id="3628783at2"/>
<dbReference type="EMBL" id="FNON01000004">
    <property type="protein sequence ID" value="SDY10309.1"/>
    <property type="molecule type" value="Genomic_DNA"/>
</dbReference>
<evidence type="ECO:0000313" key="1">
    <source>
        <dbReference type="EMBL" id="SDY10309.1"/>
    </source>
</evidence>
<proteinExistence type="predicted"/>
<evidence type="ECO:0008006" key="3">
    <source>
        <dbReference type="Google" id="ProtNLM"/>
    </source>
</evidence>
<reference evidence="1 2" key="1">
    <citation type="submission" date="2016-10" db="EMBL/GenBank/DDBJ databases">
        <authorList>
            <person name="de Groot N.N."/>
        </authorList>
    </citation>
    <scope>NUCLEOTIDE SEQUENCE [LARGE SCALE GENOMIC DNA]</scope>
    <source>
        <strain evidence="1 2">CPCC 202699</strain>
    </source>
</reference>
<dbReference type="STRING" id="589385.SAMN05421504_104513"/>
<evidence type="ECO:0000313" key="2">
    <source>
        <dbReference type="Proteomes" id="UP000199515"/>
    </source>
</evidence>
<name>A0A1H3H6P5_9PSEU</name>
<dbReference type="RefSeq" id="WP_091291414.1">
    <property type="nucleotide sequence ID" value="NZ_FNON01000004.1"/>
</dbReference>
<keyword evidence="2" id="KW-1185">Reference proteome</keyword>
<protein>
    <recommendedName>
        <fullName evidence="3">Excreted virulence factor EspC, type VII ESX diderm</fullName>
    </recommendedName>
</protein>
<gene>
    <name evidence="1" type="ORF">SAMN05421504_104513</name>
</gene>
<dbReference type="Proteomes" id="UP000199515">
    <property type="component" value="Unassembled WGS sequence"/>
</dbReference>